<feature type="transmembrane region" description="Helical" evidence="10">
    <location>
        <begin position="16"/>
        <end position="36"/>
    </location>
</feature>
<gene>
    <name evidence="11" type="ORF">H8R92_06770</name>
</gene>
<keyword evidence="6 10" id="KW-0812">Transmembrane</keyword>
<evidence type="ECO:0000256" key="9">
    <source>
        <dbReference type="ARBA" id="ARBA00023251"/>
    </source>
</evidence>
<dbReference type="RefSeq" id="WP_186835054.1">
    <property type="nucleotide sequence ID" value="NZ_JACOOQ010000009.1"/>
</dbReference>
<sequence length="453" mass="50070">MSISKDFSKGSVSKNILKLAVPMTLAQLINILYNIVDRMYIGRIPNASSLALTGVGITFPIITIIMAFANLYGMGGAPLCSIERGKGNNEKAEEIMGNSFTLLLITGLMLTIVILIFKKPLLYLLGASDNTFSYANDYITIYLLGSVFVMISLGMNSFINSQGFGRIGMMTILVGAITNIILDPIFIFLLHMGVKGAALATIFSQFLSAIWVFRFLRSNDAILKLKKAYFKINIIHFKNIITLGLSGFIMSITNSIVQMVCNVTLQSYGGDLYVGVMTVLNSIREIVMMPVKGITSASQPVLGFNFGAKKYIRVKSAIKFSSIACIIYTTSIWFILMIFPQFFIKIFNNEANLVALATHCMNIYFFGFFMMSLQMSAQSTYVALGESKKAIFFSLLRKIIVVVPLTILLPRLFNLSTNGVFLAEPISNFIGGIAAYSTMILTVWKHLSIEIKK</sequence>
<dbReference type="PIRSF" id="PIRSF006603">
    <property type="entry name" value="DinF"/>
    <property type="match status" value="1"/>
</dbReference>
<proteinExistence type="inferred from homology"/>
<evidence type="ECO:0000256" key="8">
    <source>
        <dbReference type="ARBA" id="ARBA00023136"/>
    </source>
</evidence>
<feature type="transmembrane region" description="Helical" evidence="10">
    <location>
        <begin position="171"/>
        <end position="190"/>
    </location>
</feature>
<keyword evidence="9" id="KW-0046">Antibiotic resistance</keyword>
<evidence type="ECO:0000256" key="3">
    <source>
        <dbReference type="ARBA" id="ARBA00022106"/>
    </source>
</evidence>
<evidence type="ECO:0000256" key="4">
    <source>
        <dbReference type="ARBA" id="ARBA00022448"/>
    </source>
</evidence>
<dbReference type="CDD" id="cd13143">
    <property type="entry name" value="MATE_MepA_like"/>
    <property type="match status" value="1"/>
</dbReference>
<evidence type="ECO:0000256" key="7">
    <source>
        <dbReference type="ARBA" id="ARBA00022989"/>
    </source>
</evidence>
<evidence type="ECO:0000313" key="11">
    <source>
        <dbReference type="EMBL" id="MBC5640135.1"/>
    </source>
</evidence>
<dbReference type="GO" id="GO:0005886">
    <property type="term" value="C:plasma membrane"/>
    <property type="evidence" value="ECO:0007669"/>
    <property type="project" value="UniProtKB-SubCell"/>
</dbReference>
<comment type="similarity">
    <text evidence="2">Belongs to the multi antimicrobial extrusion (MATE) (TC 2.A.66.1) family. MepA subfamily.</text>
</comment>
<dbReference type="PANTHER" id="PTHR43823:SF3">
    <property type="entry name" value="MULTIDRUG EXPORT PROTEIN MEPA"/>
    <property type="match status" value="1"/>
</dbReference>
<dbReference type="EMBL" id="JACOOQ010000009">
    <property type="protein sequence ID" value="MBC5640135.1"/>
    <property type="molecule type" value="Genomic_DNA"/>
</dbReference>
<keyword evidence="5" id="KW-1003">Cell membrane</keyword>
<evidence type="ECO:0000256" key="2">
    <source>
        <dbReference type="ARBA" id="ARBA00008417"/>
    </source>
</evidence>
<feature type="transmembrane region" description="Helical" evidence="10">
    <location>
        <begin position="48"/>
        <end position="74"/>
    </location>
</feature>
<dbReference type="InterPro" id="IPR051327">
    <property type="entry name" value="MATE_MepA_subfamily"/>
</dbReference>
<dbReference type="GO" id="GO:0042910">
    <property type="term" value="F:xenobiotic transmembrane transporter activity"/>
    <property type="evidence" value="ECO:0007669"/>
    <property type="project" value="InterPro"/>
</dbReference>
<keyword evidence="8 10" id="KW-0472">Membrane</keyword>
<dbReference type="AlphaFoldDB" id="A0A8I0DNG3"/>
<name>A0A8I0DNG3_9CLOT</name>
<protein>
    <recommendedName>
        <fullName evidence="3">Multidrug export protein MepA</fullName>
    </recommendedName>
</protein>
<keyword evidence="12" id="KW-1185">Reference proteome</keyword>
<feature type="transmembrane region" description="Helical" evidence="10">
    <location>
        <begin position="320"/>
        <end position="343"/>
    </location>
</feature>
<evidence type="ECO:0000256" key="6">
    <source>
        <dbReference type="ARBA" id="ARBA00022692"/>
    </source>
</evidence>
<feature type="transmembrane region" description="Helical" evidence="10">
    <location>
        <begin position="237"/>
        <end position="257"/>
    </location>
</feature>
<dbReference type="GO" id="GO:0015297">
    <property type="term" value="F:antiporter activity"/>
    <property type="evidence" value="ECO:0007669"/>
    <property type="project" value="InterPro"/>
</dbReference>
<comment type="caution">
    <text evidence="11">The sequence shown here is derived from an EMBL/GenBank/DDBJ whole genome shotgun (WGS) entry which is preliminary data.</text>
</comment>
<dbReference type="GO" id="GO:0046677">
    <property type="term" value="P:response to antibiotic"/>
    <property type="evidence" value="ECO:0007669"/>
    <property type="project" value="UniProtKB-KW"/>
</dbReference>
<evidence type="ECO:0000256" key="1">
    <source>
        <dbReference type="ARBA" id="ARBA00004651"/>
    </source>
</evidence>
<evidence type="ECO:0000313" key="12">
    <source>
        <dbReference type="Proteomes" id="UP000662088"/>
    </source>
</evidence>
<feature type="transmembrane region" description="Helical" evidence="10">
    <location>
        <begin position="138"/>
        <end position="159"/>
    </location>
</feature>
<organism evidence="11 12">
    <name type="scientific">Clostridium lentum</name>
    <dbReference type="NCBI Taxonomy" id="2763037"/>
    <lineage>
        <taxon>Bacteria</taxon>
        <taxon>Bacillati</taxon>
        <taxon>Bacillota</taxon>
        <taxon>Clostridia</taxon>
        <taxon>Eubacteriales</taxon>
        <taxon>Clostridiaceae</taxon>
        <taxon>Clostridium</taxon>
    </lineage>
</organism>
<feature type="transmembrane region" description="Helical" evidence="10">
    <location>
        <begin position="395"/>
        <end position="413"/>
    </location>
</feature>
<keyword evidence="4" id="KW-0813">Transport</keyword>
<feature type="transmembrane region" description="Helical" evidence="10">
    <location>
        <begin position="196"/>
        <end position="216"/>
    </location>
</feature>
<feature type="transmembrane region" description="Helical" evidence="10">
    <location>
        <begin position="363"/>
        <end position="383"/>
    </location>
</feature>
<dbReference type="PANTHER" id="PTHR43823">
    <property type="entry name" value="SPORULATION PROTEIN YKVU"/>
    <property type="match status" value="1"/>
</dbReference>
<dbReference type="InterPro" id="IPR045070">
    <property type="entry name" value="MATE_MepA-like"/>
</dbReference>
<evidence type="ECO:0000256" key="10">
    <source>
        <dbReference type="SAM" id="Phobius"/>
    </source>
</evidence>
<dbReference type="Proteomes" id="UP000662088">
    <property type="component" value="Unassembled WGS sequence"/>
</dbReference>
<reference evidence="11" key="1">
    <citation type="submission" date="2020-08" db="EMBL/GenBank/DDBJ databases">
        <title>Genome public.</title>
        <authorList>
            <person name="Liu C."/>
            <person name="Sun Q."/>
        </authorList>
    </citation>
    <scope>NUCLEOTIDE SEQUENCE</scope>
    <source>
        <strain evidence="11">NSJ-42</strain>
    </source>
</reference>
<dbReference type="InterPro" id="IPR048279">
    <property type="entry name" value="MdtK-like"/>
</dbReference>
<dbReference type="Pfam" id="PF01554">
    <property type="entry name" value="MatE"/>
    <property type="match status" value="2"/>
</dbReference>
<evidence type="ECO:0000256" key="5">
    <source>
        <dbReference type="ARBA" id="ARBA00022475"/>
    </source>
</evidence>
<dbReference type="InterPro" id="IPR002528">
    <property type="entry name" value="MATE_fam"/>
</dbReference>
<accession>A0A8I0DNG3</accession>
<dbReference type="NCBIfam" id="TIGR00797">
    <property type="entry name" value="matE"/>
    <property type="match status" value="1"/>
</dbReference>
<keyword evidence="7 10" id="KW-1133">Transmembrane helix</keyword>
<comment type="subcellular location">
    <subcellularLocation>
        <location evidence="1">Cell membrane</location>
        <topology evidence="1">Multi-pass membrane protein</topology>
    </subcellularLocation>
</comment>
<feature type="transmembrane region" description="Helical" evidence="10">
    <location>
        <begin position="95"/>
        <end position="118"/>
    </location>
</feature>
<feature type="transmembrane region" description="Helical" evidence="10">
    <location>
        <begin position="425"/>
        <end position="444"/>
    </location>
</feature>